<dbReference type="Proteomes" id="UP001159257">
    <property type="component" value="Unassembled WGS sequence"/>
</dbReference>
<dbReference type="InterPro" id="IPR048020">
    <property type="entry name" value="Transpos_IS3"/>
</dbReference>
<proteinExistence type="predicted"/>
<organism evidence="2 3">
    <name type="scientific">Marinobacterium sediminicola</name>
    <dbReference type="NCBI Taxonomy" id="518898"/>
    <lineage>
        <taxon>Bacteria</taxon>
        <taxon>Pseudomonadati</taxon>
        <taxon>Pseudomonadota</taxon>
        <taxon>Gammaproteobacteria</taxon>
        <taxon>Oceanospirillales</taxon>
        <taxon>Oceanospirillaceae</taxon>
        <taxon>Marinobacterium</taxon>
    </lineage>
</organism>
<sequence length="239" mass="27676">MEEQVMDTFATYKARYGAPRIAKELNALGIPCSVNYVANILKHNGTRARNGKAFKYTPATEAMTGVAENLLERRFNADGPNQKWTTDITYIWVRDRWLYLATVMDLYSRSIVGWSLDTSMTEQLITDALNMAFKRRVIEPGLIIHSDRGVQYRSNRYQALMEQHGCKRSMSRKGNCWDNAVMESFSSRLKVELIYAEQYRTIDEAKSGIFEYIEVFYNRIRRHSALGYVSPAEYERKCA</sequence>
<dbReference type="PANTHER" id="PTHR46889:SF4">
    <property type="entry name" value="TRANSPOSASE INSO FOR INSERTION SEQUENCE ELEMENT IS911B-RELATED"/>
    <property type="match status" value="1"/>
</dbReference>
<dbReference type="InterPro" id="IPR001584">
    <property type="entry name" value="Integrase_cat-core"/>
</dbReference>
<evidence type="ECO:0000259" key="1">
    <source>
        <dbReference type="PROSITE" id="PS50994"/>
    </source>
</evidence>
<dbReference type="InterPro" id="IPR050900">
    <property type="entry name" value="Transposase_IS3/IS150/IS904"/>
</dbReference>
<feature type="domain" description="Integrase catalytic" evidence="1">
    <location>
        <begin position="76"/>
        <end position="239"/>
    </location>
</feature>
<comment type="caution">
    <text evidence="2">The sequence shown here is derived from an EMBL/GenBank/DDBJ whole genome shotgun (WGS) entry which is preliminary data.</text>
</comment>
<dbReference type="EMBL" id="FXWV01000021">
    <property type="protein sequence ID" value="SMR78381.1"/>
    <property type="molecule type" value="Genomic_DNA"/>
</dbReference>
<dbReference type="Gene3D" id="3.30.420.10">
    <property type="entry name" value="Ribonuclease H-like superfamily/Ribonuclease H"/>
    <property type="match status" value="1"/>
</dbReference>
<name>A0ABY1S425_9GAMM</name>
<accession>A0ABY1S425</accession>
<dbReference type="Pfam" id="PF13333">
    <property type="entry name" value="rve_2"/>
    <property type="match status" value="1"/>
</dbReference>
<dbReference type="Pfam" id="PF00665">
    <property type="entry name" value="rve"/>
    <property type="match status" value="1"/>
</dbReference>
<keyword evidence="3" id="KW-1185">Reference proteome</keyword>
<protein>
    <submittedName>
        <fullName evidence="2">Transposase InsO and inactivated derivatives</fullName>
    </submittedName>
</protein>
<dbReference type="SUPFAM" id="SSF53098">
    <property type="entry name" value="Ribonuclease H-like"/>
    <property type="match status" value="1"/>
</dbReference>
<evidence type="ECO:0000313" key="2">
    <source>
        <dbReference type="EMBL" id="SMR78381.1"/>
    </source>
</evidence>
<gene>
    <name evidence="2" type="ORF">SAMN04487964_12147</name>
</gene>
<dbReference type="PANTHER" id="PTHR46889">
    <property type="entry name" value="TRANSPOSASE INSF FOR INSERTION SEQUENCE IS3B-RELATED"/>
    <property type="match status" value="1"/>
</dbReference>
<dbReference type="NCBIfam" id="NF033516">
    <property type="entry name" value="transpos_IS3"/>
    <property type="match status" value="1"/>
</dbReference>
<dbReference type="InterPro" id="IPR036397">
    <property type="entry name" value="RNaseH_sf"/>
</dbReference>
<dbReference type="InterPro" id="IPR025948">
    <property type="entry name" value="HTH-like_dom"/>
</dbReference>
<dbReference type="PROSITE" id="PS50994">
    <property type="entry name" value="INTEGRASE"/>
    <property type="match status" value="1"/>
</dbReference>
<reference evidence="2 3" key="1">
    <citation type="submission" date="2017-05" db="EMBL/GenBank/DDBJ databases">
        <authorList>
            <person name="Varghese N."/>
            <person name="Submissions S."/>
        </authorList>
    </citation>
    <scope>NUCLEOTIDE SEQUENCE [LARGE SCALE GENOMIC DNA]</scope>
    <source>
        <strain evidence="2 3">CGMCC 1.7287</strain>
    </source>
</reference>
<dbReference type="InterPro" id="IPR012337">
    <property type="entry name" value="RNaseH-like_sf"/>
</dbReference>
<evidence type="ECO:0000313" key="3">
    <source>
        <dbReference type="Proteomes" id="UP001159257"/>
    </source>
</evidence>
<dbReference type="Pfam" id="PF13276">
    <property type="entry name" value="HTH_21"/>
    <property type="match status" value="1"/>
</dbReference>